<keyword evidence="6" id="KW-0460">Magnesium</keyword>
<keyword evidence="4" id="KW-0479">Metal-binding</keyword>
<dbReference type="AlphaFoldDB" id="A0A1H8CYC6"/>
<dbReference type="FunFam" id="3.40.50.300:FF:000098">
    <property type="entry name" value="Probable GTP-binding protein EngB"/>
    <property type="match status" value="1"/>
</dbReference>
<reference evidence="13" key="1">
    <citation type="submission" date="2016-10" db="EMBL/GenBank/DDBJ databases">
        <authorList>
            <person name="Varghese N."/>
            <person name="Submissions S."/>
        </authorList>
    </citation>
    <scope>NUCLEOTIDE SEQUENCE [LARGE SCALE GENOMIC DNA]</scope>
    <source>
        <strain evidence="13">DSM 17453</strain>
    </source>
</reference>
<feature type="domain" description="EngB-type G" evidence="11">
    <location>
        <begin position="22"/>
        <end position="197"/>
    </location>
</feature>
<keyword evidence="3 10" id="KW-0132">Cell division</keyword>
<protein>
    <recommendedName>
        <fullName evidence="10">Probable GTP-binding protein EngB</fullName>
    </recommendedName>
</protein>
<dbReference type="SUPFAM" id="SSF52540">
    <property type="entry name" value="P-loop containing nucleoside triphosphate hydrolases"/>
    <property type="match status" value="1"/>
</dbReference>
<sequence length="207" mass="23736">MVIKTATFVKSSGKWQDCPEPNIPEYAFIGRSNVGKSSLINAMMNHKDLAKTSQTPGKTQLINHFLVNESWYLTDLPGYGYAKVSKSIRKDFEKLITNYILNRKNLVNLFVLVDSRHKPQTIDMEFIQWCGESGVPFSIVFTKVDKLKPNAAIKNVEDYKTELHKTWEDLPEIYVTSAEKKEGCDEILDFIEKTNDFLTLNNVSFED</sequence>
<keyword evidence="8 10" id="KW-0717">Septation</keyword>
<keyword evidence="9 10" id="KW-0131">Cell cycle</keyword>
<evidence type="ECO:0000256" key="9">
    <source>
        <dbReference type="ARBA" id="ARBA00023306"/>
    </source>
</evidence>
<dbReference type="STRING" id="295069.SAMN05421856_11121"/>
<dbReference type="PANTHER" id="PTHR11649:SF13">
    <property type="entry name" value="ENGB-TYPE G DOMAIN-CONTAINING PROTEIN"/>
    <property type="match status" value="1"/>
</dbReference>
<organism evidence="12 13">
    <name type="scientific">Chryseobacterium taichungense</name>
    <dbReference type="NCBI Taxonomy" id="295069"/>
    <lineage>
        <taxon>Bacteria</taxon>
        <taxon>Pseudomonadati</taxon>
        <taxon>Bacteroidota</taxon>
        <taxon>Flavobacteriia</taxon>
        <taxon>Flavobacteriales</taxon>
        <taxon>Weeksellaceae</taxon>
        <taxon>Chryseobacterium group</taxon>
        <taxon>Chryseobacterium</taxon>
    </lineage>
</organism>
<comment type="function">
    <text evidence="10">Necessary for normal cell division and for the maintenance of normal septation.</text>
</comment>
<dbReference type="GO" id="GO:0005525">
    <property type="term" value="F:GTP binding"/>
    <property type="evidence" value="ECO:0007669"/>
    <property type="project" value="UniProtKB-UniRule"/>
</dbReference>
<evidence type="ECO:0000256" key="10">
    <source>
        <dbReference type="HAMAP-Rule" id="MF_00321"/>
    </source>
</evidence>
<comment type="similarity">
    <text evidence="2 10">Belongs to the TRAFAC class TrmE-Era-EngA-EngB-Septin-like GTPase superfamily. EngB GTPase family.</text>
</comment>
<dbReference type="InterPro" id="IPR006073">
    <property type="entry name" value="GTP-bd"/>
</dbReference>
<keyword evidence="13" id="KW-1185">Reference proteome</keyword>
<dbReference type="InterPro" id="IPR027417">
    <property type="entry name" value="P-loop_NTPase"/>
</dbReference>
<evidence type="ECO:0000256" key="6">
    <source>
        <dbReference type="ARBA" id="ARBA00022842"/>
    </source>
</evidence>
<accession>A0A1H8CYC6</accession>
<dbReference type="InterPro" id="IPR030393">
    <property type="entry name" value="G_ENGB_dom"/>
</dbReference>
<evidence type="ECO:0000313" key="12">
    <source>
        <dbReference type="EMBL" id="SEN00211.1"/>
    </source>
</evidence>
<dbReference type="Proteomes" id="UP000199450">
    <property type="component" value="Unassembled WGS sequence"/>
</dbReference>
<keyword evidence="7 10" id="KW-0342">GTP-binding</keyword>
<dbReference type="PROSITE" id="PS51706">
    <property type="entry name" value="G_ENGB"/>
    <property type="match status" value="1"/>
</dbReference>
<dbReference type="Gene3D" id="3.40.50.300">
    <property type="entry name" value="P-loop containing nucleotide triphosphate hydrolases"/>
    <property type="match status" value="1"/>
</dbReference>
<dbReference type="GO" id="GO:0000917">
    <property type="term" value="P:division septum assembly"/>
    <property type="evidence" value="ECO:0007669"/>
    <property type="project" value="UniProtKB-KW"/>
</dbReference>
<dbReference type="GO" id="GO:0046872">
    <property type="term" value="F:metal ion binding"/>
    <property type="evidence" value="ECO:0007669"/>
    <property type="project" value="UniProtKB-KW"/>
</dbReference>
<dbReference type="EMBL" id="FOBV01000011">
    <property type="protein sequence ID" value="SEN00211.1"/>
    <property type="molecule type" value="Genomic_DNA"/>
</dbReference>
<dbReference type="CDD" id="cd01876">
    <property type="entry name" value="YihA_EngB"/>
    <property type="match status" value="1"/>
</dbReference>
<evidence type="ECO:0000256" key="7">
    <source>
        <dbReference type="ARBA" id="ARBA00023134"/>
    </source>
</evidence>
<evidence type="ECO:0000256" key="4">
    <source>
        <dbReference type="ARBA" id="ARBA00022723"/>
    </source>
</evidence>
<dbReference type="NCBIfam" id="TIGR03598">
    <property type="entry name" value="GTPase_YsxC"/>
    <property type="match status" value="1"/>
</dbReference>
<comment type="cofactor">
    <cofactor evidence="1">
        <name>Mg(2+)</name>
        <dbReference type="ChEBI" id="CHEBI:18420"/>
    </cofactor>
</comment>
<name>A0A1H8CYC6_9FLAO</name>
<evidence type="ECO:0000256" key="3">
    <source>
        <dbReference type="ARBA" id="ARBA00022618"/>
    </source>
</evidence>
<evidence type="ECO:0000313" key="13">
    <source>
        <dbReference type="Proteomes" id="UP000199450"/>
    </source>
</evidence>
<dbReference type="OrthoDB" id="9804921at2"/>
<evidence type="ECO:0000256" key="1">
    <source>
        <dbReference type="ARBA" id="ARBA00001946"/>
    </source>
</evidence>
<gene>
    <name evidence="10" type="primary">engB</name>
    <name evidence="12" type="ORF">SAMN05421856_11121</name>
</gene>
<dbReference type="Pfam" id="PF01926">
    <property type="entry name" value="MMR_HSR1"/>
    <property type="match status" value="1"/>
</dbReference>
<dbReference type="HAMAP" id="MF_00321">
    <property type="entry name" value="GTPase_EngB"/>
    <property type="match status" value="1"/>
</dbReference>
<evidence type="ECO:0000256" key="2">
    <source>
        <dbReference type="ARBA" id="ARBA00009638"/>
    </source>
</evidence>
<dbReference type="RefSeq" id="WP_090001754.1">
    <property type="nucleotide sequence ID" value="NZ_DAMCDB010000037.1"/>
</dbReference>
<keyword evidence="5 10" id="KW-0547">Nucleotide-binding</keyword>
<proteinExistence type="inferred from homology"/>
<evidence type="ECO:0000256" key="8">
    <source>
        <dbReference type="ARBA" id="ARBA00023210"/>
    </source>
</evidence>
<dbReference type="PANTHER" id="PTHR11649">
    <property type="entry name" value="MSS1/TRME-RELATED GTP-BINDING PROTEIN"/>
    <property type="match status" value="1"/>
</dbReference>
<dbReference type="InterPro" id="IPR019987">
    <property type="entry name" value="GTP-bd_ribosome_bio_YsxC"/>
</dbReference>
<evidence type="ECO:0000259" key="11">
    <source>
        <dbReference type="PROSITE" id="PS51706"/>
    </source>
</evidence>
<evidence type="ECO:0000256" key="5">
    <source>
        <dbReference type="ARBA" id="ARBA00022741"/>
    </source>
</evidence>